<protein>
    <recommendedName>
        <fullName evidence="3">TetR family transcriptional regulator</fullName>
    </recommendedName>
</protein>
<dbReference type="RefSeq" id="WP_381027500.1">
    <property type="nucleotide sequence ID" value="NZ_JBHSNY010000010.1"/>
</dbReference>
<gene>
    <name evidence="1" type="ORF">ACFPZJ_28880</name>
</gene>
<sequence>MTGDYPHLAALFARGVAPPDDPERAFDRMMTRLLDSFTPRE</sequence>
<evidence type="ECO:0008006" key="3">
    <source>
        <dbReference type="Google" id="ProtNLM"/>
    </source>
</evidence>
<dbReference type="Proteomes" id="UP001596154">
    <property type="component" value="Unassembled WGS sequence"/>
</dbReference>
<evidence type="ECO:0000313" key="1">
    <source>
        <dbReference type="EMBL" id="MFC5637718.1"/>
    </source>
</evidence>
<accession>A0ABW0UX90</accession>
<reference evidence="2" key="1">
    <citation type="journal article" date="2019" name="Int. J. Syst. Evol. Microbiol.">
        <title>The Global Catalogue of Microorganisms (GCM) 10K type strain sequencing project: providing services to taxonomists for standard genome sequencing and annotation.</title>
        <authorList>
            <consortium name="The Broad Institute Genomics Platform"/>
            <consortium name="The Broad Institute Genome Sequencing Center for Infectious Disease"/>
            <person name="Wu L."/>
            <person name="Ma J."/>
        </authorList>
    </citation>
    <scope>NUCLEOTIDE SEQUENCE [LARGE SCALE GENOMIC DNA]</scope>
    <source>
        <strain evidence="2">CGMCC 4.7248</strain>
    </source>
</reference>
<comment type="caution">
    <text evidence="1">The sequence shown here is derived from an EMBL/GenBank/DDBJ whole genome shotgun (WGS) entry which is preliminary data.</text>
</comment>
<organism evidence="1 2">
    <name type="scientific">Streptomyces bullii</name>
    <dbReference type="NCBI Taxonomy" id="349910"/>
    <lineage>
        <taxon>Bacteria</taxon>
        <taxon>Bacillati</taxon>
        <taxon>Actinomycetota</taxon>
        <taxon>Actinomycetes</taxon>
        <taxon>Kitasatosporales</taxon>
        <taxon>Streptomycetaceae</taxon>
        <taxon>Streptomyces</taxon>
    </lineage>
</organism>
<name>A0ABW0UX90_9ACTN</name>
<proteinExistence type="predicted"/>
<dbReference type="EMBL" id="JBHSNY010000010">
    <property type="protein sequence ID" value="MFC5637718.1"/>
    <property type="molecule type" value="Genomic_DNA"/>
</dbReference>
<keyword evidence="2" id="KW-1185">Reference proteome</keyword>
<dbReference type="Gene3D" id="1.10.357.10">
    <property type="entry name" value="Tetracycline Repressor, domain 2"/>
    <property type="match status" value="1"/>
</dbReference>
<evidence type="ECO:0000313" key="2">
    <source>
        <dbReference type="Proteomes" id="UP001596154"/>
    </source>
</evidence>